<keyword evidence="2" id="KW-1185">Reference proteome</keyword>
<dbReference type="AlphaFoldDB" id="A0A5D0IM39"/>
<sequence>MPNGGSDCCGTCWFNSKNEGEPGYHGSTKEGTVVCQIRNLEIDDPFYTYCINHPHHNPNRIETPLGPVYSGDDREILVESPDNKYTRDSLIELLRKIEEIPINEYPIGRGLDEEVITQVGKLEEKRAIPSLKRISNFDPFTQPKGKNPFKRNRIITVGLAVETLAKLSKDEAIPEIKRLINIGIQSLDTRNYDPKQDELAPIRYHATRGLRYCSNDESIELLKEAMGDPHQEIKAFSKDILEKKIGLEEVSKIEQEIKLNDSKNSDHLKDNGNKWWEFWKKNK</sequence>
<dbReference type="Proteomes" id="UP000323930">
    <property type="component" value="Unassembled WGS sequence"/>
</dbReference>
<proteinExistence type="predicted"/>
<evidence type="ECO:0000313" key="1">
    <source>
        <dbReference type="EMBL" id="TYA84061.1"/>
    </source>
</evidence>
<comment type="caution">
    <text evidence="1">The sequence shown here is derived from an EMBL/GenBank/DDBJ whole genome shotgun (WGS) entry which is preliminary data.</text>
</comment>
<organism evidence="1 2">
    <name type="scientific">Seonamhaeicola marinus</name>
    <dbReference type="NCBI Taxonomy" id="1912246"/>
    <lineage>
        <taxon>Bacteria</taxon>
        <taxon>Pseudomonadati</taxon>
        <taxon>Bacteroidota</taxon>
        <taxon>Flavobacteriia</taxon>
        <taxon>Flavobacteriales</taxon>
        <taxon>Flavobacteriaceae</taxon>
    </lineage>
</organism>
<reference evidence="1 2" key="1">
    <citation type="submission" date="2019-08" db="EMBL/GenBank/DDBJ databases">
        <title>Seonamhaeicola sediminis sp. nov., isolated from marine sediment.</title>
        <authorList>
            <person name="Cao W.R."/>
        </authorList>
    </citation>
    <scope>NUCLEOTIDE SEQUENCE [LARGE SCALE GENOMIC DNA]</scope>
    <source>
        <strain evidence="1 2">B011</strain>
    </source>
</reference>
<dbReference type="RefSeq" id="WP_148540315.1">
    <property type="nucleotide sequence ID" value="NZ_VSDQ01000409.1"/>
</dbReference>
<name>A0A5D0IM39_9FLAO</name>
<evidence type="ECO:0000313" key="2">
    <source>
        <dbReference type="Proteomes" id="UP000323930"/>
    </source>
</evidence>
<protein>
    <recommendedName>
        <fullName evidence="3">HEAT repeat domain-containing protein</fullName>
    </recommendedName>
</protein>
<accession>A0A5D0IM39</accession>
<evidence type="ECO:0008006" key="3">
    <source>
        <dbReference type="Google" id="ProtNLM"/>
    </source>
</evidence>
<dbReference type="Gene3D" id="1.25.10.10">
    <property type="entry name" value="Leucine-rich Repeat Variant"/>
    <property type="match status" value="1"/>
</dbReference>
<dbReference type="OrthoDB" id="1523376at2"/>
<dbReference type="EMBL" id="VSDQ01000409">
    <property type="protein sequence ID" value="TYA84061.1"/>
    <property type="molecule type" value="Genomic_DNA"/>
</dbReference>
<dbReference type="InterPro" id="IPR011989">
    <property type="entry name" value="ARM-like"/>
</dbReference>
<gene>
    <name evidence="1" type="ORF">FUA24_05260</name>
</gene>